<keyword evidence="2 3" id="KW-0081">Bacteriolytic enzyme</keyword>
<keyword evidence="3" id="KW-0326">Glycosidase</keyword>
<sequence length="192" mass="21680">MSKTIIKATSDTYLKSENKDSSQLTNDQKLVIKKGTVLELTDITGLSSQDYGITLEEPFTNFNHQPYYVFAPHWGIIESDDPDVNKESPLNVQKTSVVGSVPQCGIDLIKEFEGYLDELPDGRAKAYPDVIYGWRVPTIGYGTTKYPDGKKVQQEDIITQAEAEKYLTWEVEQLCKPNLEKIPSPKSMNVIW</sequence>
<gene>
    <name evidence="4" type="ORF">EWV85_12250</name>
</gene>
<name>A0A551XZJ1_MICAE</name>
<dbReference type="Pfam" id="PF00959">
    <property type="entry name" value="Phage_lysozyme"/>
    <property type="match status" value="1"/>
</dbReference>
<keyword evidence="3" id="KW-0378">Hydrolase</keyword>
<dbReference type="GO" id="GO:0003796">
    <property type="term" value="F:lysozyme activity"/>
    <property type="evidence" value="ECO:0007669"/>
    <property type="project" value="UniProtKB-EC"/>
</dbReference>
<protein>
    <recommendedName>
        <fullName evidence="3">Lysozyme</fullName>
        <ecNumber evidence="3">3.2.1.17</ecNumber>
    </recommendedName>
</protein>
<dbReference type="AlphaFoldDB" id="A0A551XZJ1"/>
<accession>A0A551XZJ1</accession>
<reference evidence="4 5" key="1">
    <citation type="submission" date="2019-01" db="EMBL/GenBank/DDBJ databases">
        <title>Coherence of Microcystis species and biogeography revealed through population genomics.</title>
        <authorList>
            <person name="Perez-Carrascal O.M."/>
            <person name="Terrat Y."/>
            <person name="Giani A."/>
            <person name="Fortin N."/>
            <person name="Tromas N."/>
            <person name="Shapiro B.J."/>
        </authorList>
    </citation>
    <scope>NUCLEOTIDE SEQUENCE [LARGE SCALE GENOMIC DNA]</scope>
    <source>
        <strain evidence="4">Ma_QC_C_20070703_M131</strain>
    </source>
</reference>
<evidence type="ECO:0000256" key="2">
    <source>
        <dbReference type="ARBA" id="ARBA00022638"/>
    </source>
</evidence>
<dbReference type="InterPro" id="IPR023347">
    <property type="entry name" value="Lysozyme_dom_sf"/>
</dbReference>
<dbReference type="GO" id="GO:0042742">
    <property type="term" value="P:defense response to bacterium"/>
    <property type="evidence" value="ECO:0007669"/>
    <property type="project" value="UniProtKB-KW"/>
</dbReference>
<dbReference type="GO" id="GO:0009253">
    <property type="term" value="P:peptidoglycan catabolic process"/>
    <property type="evidence" value="ECO:0007669"/>
    <property type="project" value="InterPro"/>
</dbReference>
<dbReference type="EMBL" id="SFCA01000128">
    <property type="protein sequence ID" value="TRT54133.1"/>
    <property type="molecule type" value="Genomic_DNA"/>
</dbReference>
<comment type="similarity">
    <text evidence="3">Belongs to the glycosyl hydrolase 24 family.</text>
</comment>
<comment type="caution">
    <text evidence="4">The sequence shown here is derived from an EMBL/GenBank/DDBJ whole genome shotgun (WGS) entry which is preliminary data.</text>
</comment>
<dbReference type="GO" id="GO:0016998">
    <property type="term" value="P:cell wall macromolecule catabolic process"/>
    <property type="evidence" value="ECO:0007669"/>
    <property type="project" value="InterPro"/>
</dbReference>
<dbReference type="InterPro" id="IPR002196">
    <property type="entry name" value="Glyco_hydro_24"/>
</dbReference>
<evidence type="ECO:0000313" key="5">
    <source>
        <dbReference type="Proteomes" id="UP000316443"/>
    </source>
</evidence>
<comment type="catalytic activity">
    <reaction evidence="3">
        <text>Hydrolysis of (1-&gt;4)-beta-linkages between N-acetylmuramic acid and N-acetyl-D-glucosamine residues in a peptidoglycan and between N-acetyl-D-glucosamine residues in chitodextrins.</text>
        <dbReference type="EC" id="3.2.1.17"/>
    </reaction>
</comment>
<dbReference type="Proteomes" id="UP000316443">
    <property type="component" value="Unassembled WGS sequence"/>
</dbReference>
<organism evidence="4 5">
    <name type="scientific">Microcystis aeruginosa Ma_QC_C_20070703_M131</name>
    <dbReference type="NCBI Taxonomy" id="2486263"/>
    <lineage>
        <taxon>Bacteria</taxon>
        <taxon>Bacillati</taxon>
        <taxon>Cyanobacteriota</taxon>
        <taxon>Cyanophyceae</taxon>
        <taxon>Oscillatoriophycideae</taxon>
        <taxon>Chroococcales</taxon>
        <taxon>Microcystaceae</taxon>
        <taxon>Microcystis</taxon>
    </lineage>
</organism>
<dbReference type="GO" id="GO:0031640">
    <property type="term" value="P:killing of cells of another organism"/>
    <property type="evidence" value="ECO:0007669"/>
    <property type="project" value="UniProtKB-KW"/>
</dbReference>
<dbReference type="Gene3D" id="1.10.530.40">
    <property type="match status" value="1"/>
</dbReference>
<evidence type="ECO:0000256" key="3">
    <source>
        <dbReference type="RuleBase" id="RU003788"/>
    </source>
</evidence>
<evidence type="ECO:0000256" key="1">
    <source>
        <dbReference type="ARBA" id="ARBA00022529"/>
    </source>
</evidence>
<dbReference type="EC" id="3.2.1.17" evidence="3"/>
<dbReference type="SUPFAM" id="SSF53955">
    <property type="entry name" value="Lysozyme-like"/>
    <property type="match status" value="1"/>
</dbReference>
<keyword evidence="1 3" id="KW-0929">Antimicrobial</keyword>
<dbReference type="InterPro" id="IPR023346">
    <property type="entry name" value="Lysozyme-like_dom_sf"/>
</dbReference>
<proteinExistence type="inferred from homology"/>
<evidence type="ECO:0000313" key="4">
    <source>
        <dbReference type="EMBL" id="TRT54133.1"/>
    </source>
</evidence>